<evidence type="ECO:0000313" key="2">
    <source>
        <dbReference type="Proteomes" id="UP001264980"/>
    </source>
</evidence>
<name>A0ABU1R265_9BACT</name>
<protein>
    <submittedName>
        <fullName evidence="1">Uncharacterized protein</fullName>
    </submittedName>
</protein>
<proteinExistence type="predicted"/>
<accession>A0ABU1R265</accession>
<keyword evidence="2" id="KW-1185">Reference proteome</keyword>
<evidence type="ECO:0000313" key="1">
    <source>
        <dbReference type="EMBL" id="MDR6807496.1"/>
    </source>
</evidence>
<reference evidence="1 2" key="1">
    <citation type="submission" date="2023-07" db="EMBL/GenBank/DDBJ databases">
        <title>Sorghum-associated microbial communities from plants grown in Nebraska, USA.</title>
        <authorList>
            <person name="Schachtman D."/>
        </authorList>
    </citation>
    <scope>NUCLEOTIDE SEQUENCE [LARGE SCALE GENOMIC DNA]</scope>
    <source>
        <strain evidence="1 2">BE57</strain>
    </source>
</reference>
<comment type="caution">
    <text evidence="1">The sequence shown here is derived from an EMBL/GenBank/DDBJ whole genome shotgun (WGS) entry which is preliminary data.</text>
</comment>
<sequence>MKHTILDLSSNKVCLRCSQSGEVIMPEYLPISQLLVDNYKYWVQRYEEINQSGCDNYSVIDSLEKEGIKFMLNIKKEASHINLVFQSDTLTIELFGDPSFDILE</sequence>
<gene>
    <name evidence="1" type="ORF">J2W84_004550</name>
</gene>
<organism evidence="1 2">
    <name type="scientific">Dyadobacter fermentans</name>
    <dbReference type="NCBI Taxonomy" id="94254"/>
    <lineage>
        <taxon>Bacteria</taxon>
        <taxon>Pseudomonadati</taxon>
        <taxon>Bacteroidota</taxon>
        <taxon>Cytophagia</taxon>
        <taxon>Cytophagales</taxon>
        <taxon>Spirosomataceae</taxon>
        <taxon>Dyadobacter</taxon>
    </lineage>
</organism>
<dbReference type="EMBL" id="JAVDTI010000005">
    <property type="protein sequence ID" value="MDR6807496.1"/>
    <property type="molecule type" value="Genomic_DNA"/>
</dbReference>
<dbReference type="Proteomes" id="UP001264980">
    <property type="component" value="Unassembled WGS sequence"/>
</dbReference>